<name>B0MUF9_9BACT</name>
<proteinExistence type="predicted"/>
<keyword evidence="2" id="KW-1185">Reference proteome</keyword>
<organism evidence="1 2">
    <name type="scientific">Alistipes putredinis DSM 17216</name>
    <dbReference type="NCBI Taxonomy" id="445970"/>
    <lineage>
        <taxon>Bacteria</taxon>
        <taxon>Pseudomonadati</taxon>
        <taxon>Bacteroidota</taxon>
        <taxon>Bacteroidia</taxon>
        <taxon>Bacteroidales</taxon>
        <taxon>Rikenellaceae</taxon>
        <taxon>Alistipes</taxon>
    </lineage>
</organism>
<gene>
    <name evidence="1" type="ORF">ALIPUT_00753</name>
</gene>
<comment type="caution">
    <text evidence="1">The sequence shown here is derived from an EMBL/GenBank/DDBJ whole genome shotgun (WGS) entry which is preliminary data.</text>
</comment>
<accession>B0MUF9</accession>
<protein>
    <submittedName>
        <fullName evidence="1">Uncharacterized protein</fullName>
    </submittedName>
</protein>
<dbReference type="EMBL" id="ABFK02000017">
    <property type="protein sequence ID" value="EDS03701.1"/>
    <property type="molecule type" value="Genomic_DNA"/>
</dbReference>
<dbReference type="eggNOG" id="COG3547">
    <property type="taxonomic scope" value="Bacteria"/>
</dbReference>
<reference evidence="1" key="1">
    <citation type="submission" date="2007-10" db="EMBL/GenBank/DDBJ databases">
        <authorList>
            <person name="Fulton L."/>
            <person name="Clifton S."/>
            <person name="Fulton B."/>
            <person name="Xu J."/>
            <person name="Minx P."/>
            <person name="Pepin K.H."/>
            <person name="Johnson M."/>
            <person name="Thiruvilangam P."/>
            <person name="Bhonagiri V."/>
            <person name="Nash W.E."/>
            <person name="Mardis E.R."/>
            <person name="Wilson R.K."/>
        </authorList>
    </citation>
    <scope>NUCLEOTIDE SEQUENCE [LARGE SCALE GENOMIC DNA]</scope>
    <source>
        <strain evidence="1">DSM 17216</strain>
    </source>
</reference>
<evidence type="ECO:0000313" key="2">
    <source>
        <dbReference type="Proteomes" id="UP000005819"/>
    </source>
</evidence>
<evidence type="ECO:0000313" key="1">
    <source>
        <dbReference type="EMBL" id="EDS03701.1"/>
    </source>
</evidence>
<dbReference type="HOGENOM" id="CLU_1860989_0_0_10"/>
<dbReference type="Proteomes" id="UP000005819">
    <property type="component" value="Unassembled WGS sequence"/>
</dbReference>
<sequence>MLSVTKTDEIDARLIALYGERMQPDPYKLRSDSILVLKQKRTVLRQLKKQLVATRNLKGSMEFFLLLTLNARKPSKRRLLSSRSKSRQWKRISLPWRKASTGNRWTCSPPSKASVLHWQPRLSWPQAGSPILIMPSN</sequence>
<dbReference type="AlphaFoldDB" id="B0MUF9"/>
<reference evidence="1" key="2">
    <citation type="submission" date="2013-09" db="EMBL/GenBank/DDBJ databases">
        <title>Draft genome sequence of Alistipes putredinis (DSM 17216).</title>
        <authorList>
            <person name="Sudarsanam P."/>
            <person name="Ley R."/>
            <person name="Guruge J."/>
            <person name="Turnbaugh P.J."/>
            <person name="Mahowald M."/>
            <person name="Liep D."/>
            <person name="Gordon J."/>
        </authorList>
    </citation>
    <scope>NUCLEOTIDE SEQUENCE</scope>
    <source>
        <strain evidence="1">DSM 17216</strain>
    </source>
</reference>